<dbReference type="EMBL" id="GBXM01040323">
    <property type="protein sequence ID" value="JAH68254.1"/>
    <property type="molecule type" value="Transcribed_RNA"/>
</dbReference>
<proteinExistence type="predicted"/>
<name>A0A0E9UQY4_ANGAN</name>
<protein>
    <submittedName>
        <fullName evidence="1">Uncharacterized protein</fullName>
    </submittedName>
</protein>
<reference evidence="1" key="1">
    <citation type="submission" date="2014-11" db="EMBL/GenBank/DDBJ databases">
        <authorList>
            <person name="Amaro Gonzalez C."/>
        </authorList>
    </citation>
    <scope>NUCLEOTIDE SEQUENCE</scope>
</reference>
<reference evidence="1" key="2">
    <citation type="journal article" date="2015" name="Fish Shellfish Immunol.">
        <title>Early steps in the European eel (Anguilla anguilla)-Vibrio vulnificus interaction in the gills: Role of the RtxA13 toxin.</title>
        <authorList>
            <person name="Callol A."/>
            <person name="Pajuelo D."/>
            <person name="Ebbesson L."/>
            <person name="Teles M."/>
            <person name="MacKenzie S."/>
            <person name="Amaro C."/>
        </authorList>
    </citation>
    <scope>NUCLEOTIDE SEQUENCE</scope>
</reference>
<sequence length="10" mass="1025">MVCAVNSSSK</sequence>
<accession>A0A0E9UQY4</accession>
<organism evidence="1">
    <name type="scientific">Anguilla anguilla</name>
    <name type="common">European freshwater eel</name>
    <name type="synonym">Muraena anguilla</name>
    <dbReference type="NCBI Taxonomy" id="7936"/>
    <lineage>
        <taxon>Eukaryota</taxon>
        <taxon>Metazoa</taxon>
        <taxon>Chordata</taxon>
        <taxon>Craniata</taxon>
        <taxon>Vertebrata</taxon>
        <taxon>Euteleostomi</taxon>
        <taxon>Actinopterygii</taxon>
        <taxon>Neopterygii</taxon>
        <taxon>Teleostei</taxon>
        <taxon>Anguilliformes</taxon>
        <taxon>Anguillidae</taxon>
        <taxon>Anguilla</taxon>
    </lineage>
</organism>
<evidence type="ECO:0000313" key="1">
    <source>
        <dbReference type="EMBL" id="JAH68254.1"/>
    </source>
</evidence>